<feature type="transmembrane region" description="Helical" evidence="6">
    <location>
        <begin position="160"/>
        <end position="176"/>
    </location>
</feature>
<evidence type="ECO:0000256" key="3">
    <source>
        <dbReference type="ARBA" id="ARBA00022989"/>
    </source>
</evidence>
<dbReference type="GO" id="GO:0016020">
    <property type="term" value="C:membrane"/>
    <property type="evidence" value="ECO:0007669"/>
    <property type="project" value="UniProtKB-SubCell"/>
</dbReference>
<reference evidence="9 10" key="1">
    <citation type="submission" date="2019-11" db="EMBL/GenBank/DDBJ databases">
        <title>Genome sequences of 17 halophilic strains isolated from different environments.</title>
        <authorList>
            <person name="Furrow R.E."/>
        </authorList>
    </citation>
    <scope>NUCLEOTIDE SEQUENCE [LARGE SCALE GENOMIC DNA]</scope>
    <source>
        <strain evidence="9 10">22507_15_FS</strain>
    </source>
</reference>
<dbReference type="Pfam" id="PF00535">
    <property type="entry name" value="Glycos_transf_2"/>
    <property type="match status" value="1"/>
</dbReference>
<feature type="transmembrane region" description="Helical" evidence="6">
    <location>
        <begin position="108"/>
        <end position="130"/>
    </location>
</feature>
<dbReference type="OrthoDB" id="9815923at2"/>
<dbReference type="SUPFAM" id="SSF53448">
    <property type="entry name" value="Nucleotide-diphospho-sugar transferases"/>
    <property type="match status" value="1"/>
</dbReference>
<evidence type="ECO:0000256" key="2">
    <source>
        <dbReference type="ARBA" id="ARBA00022692"/>
    </source>
</evidence>
<dbReference type="InterPro" id="IPR007016">
    <property type="entry name" value="O-antigen_ligase-rel_domated"/>
</dbReference>
<dbReference type="PANTHER" id="PTHR43630:SF2">
    <property type="entry name" value="GLYCOSYLTRANSFERASE"/>
    <property type="match status" value="1"/>
</dbReference>
<feature type="transmembrane region" description="Helical" evidence="6">
    <location>
        <begin position="20"/>
        <end position="40"/>
    </location>
</feature>
<feature type="transmembrane region" description="Helical" evidence="6">
    <location>
        <begin position="52"/>
        <end position="69"/>
    </location>
</feature>
<name>A0A9X5B5H2_9GAMM</name>
<evidence type="ECO:0000256" key="5">
    <source>
        <dbReference type="ARBA" id="ARBA00038494"/>
    </source>
</evidence>
<proteinExistence type="inferred from homology"/>
<dbReference type="CDD" id="cd02511">
    <property type="entry name" value="Beta4Glucosyltransferase"/>
    <property type="match status" value="1"/>
</dbReference>
<evidence type="ECO:0000259" key="8">
    <source>
        <dbReference type="Pfam" id="PF04932"/>
    </source>
</evidence>
<organism evidence="9 10">
    <name type="scientific">Vreelandella halophila</name>
    <dbReference type="NCBI Taxonomy" id="86177"/>
    <lineage>
        <taxon>Bacteria</taxon>
        <taxon>Pseudomonadati</taxon>
        <taxon>Pseudomonadota</taxon>
        <taxon>Gammaproteobacteria</taxon>
        <taxon>Oceanospirillales</taxon>
        <taxon>Halomonadaceae</taxon>
        <taxon>Vreelandella</taxon>
    </lineage>
</organism>
<evidence type="ECO:0000256" key="4">
    <source>
        <dbReference type="ARBA" id="ARBA00023136"/>
    </source>
</evidence>
<feature type="transmembrane region" description="Helical" evidence="6">
    <location>
        <begin position="137"/>
        <end position="154"/>
    </location>
</feature>
<evidence type="ECO:0000259" key="7">
    <source>
        <dbReference type="Pfam" id="PF00535"/>
    </source>
</evidence>
<evidence type="ECO:0000256" key="6">
    <source>
        <dbReference type="SAM" id="Phobius"/>
    </source>
</evidence>
<dbReference type="InterPro" id="IPR001173">
    <property type="entry name" value="Glyco_trans_2-like"/>
</dbReference>
<feature type="transmembrane region" description="Helical" evidence="6">
    <location>
        <begin position="281"/>
        <end position="300"/>
    </location>
</feature>
<comment type="similarity">
    <text evidence="5">Belongs to the glycosyltransferase 2 family. WaaE/KdtX subfamily.</text>
</comment>
<feature type="domain" description="O-antigen ligase-related" evidence="8">
    <location>
        <begin position="144"/>
        <end position="289"/>
    </location>
</feature>
<dbReference type="EMBL" id="WMEX01000002">
    <property type="protein sequence ID" value="MYL26187.1"/>
    <property type="molecule type" value="Genomic_DNA"/>
</dbReference>
<comment type="subcellular location">
    <subcellularLocation>
        <location evidence="1">Membrane</location>
        <topology evidence="1">Multi-pass membrane protein</topology>
    </subcellularLocation>
</comment>
<dbReference type="Proteomes" id="UP000460751">
    <property type="component" value="Unassembled WGS sequence"/>
</dbReference>
<evidence type="ECO:0000313" key="10">
    <source>
        <dbReference type="Proteomes" id="UP000460751"/>
    </source>
</evidence>
<keyword evidence="10" id="KW-1185">Reference proteome</keyword>
<feature type="transmembrane region" description="Helical" evidence="6">
    <location>
        <begin position="76"/>
        <end position="96"/>
    </location>
</feature>
<feature type="transmembrane region" description="Helical" evidence="6">
    <location>
        <begin position="181"/>
        <end position="197"/>
    </location>
</feature>
<dbReference type="Pfam" id="PF04932">
    <property type="entry name" value="Wzy_C"/>
    <property type="match status" value="1"/>
</dbReference>
<feature type="transmembrane region" description="Helical" evidence="6">
    <location>
        <begin position="336"/>
        <end position="358"/>
    </location>
</feature>
<dbReference type="AlphaFoldDB" id="A0A9X5B5H2"/>
<keyword evidence="3 6" id="KW-1133">Transmembrane helix</keyword>
<evidence type="ECO:0000313" key="9">
    <source>
        <dbReference type="EMBL" id="MYL26187.1"/>
    </source>
</evidence>
<sequence>MARLRGARALPPADREIKLIGFALAFFALVSLATWALNGFGYEDFKNLGKHGRLLLFWPLLVALAYSGLRERAALLGLAGCAALAGLVAADPLLWGESVHRANGATNAIPFGNLSLLSGLMLLGLAGPLFSNRHYTPCLLALLAGLLGLTAAYLSGTRNNVLVLPVLLLFLVLFAGRRQRIVSAIAGLLILGLFVGLESRLGEGIMAVLDGDYGRGIQYRFDVWQHALALFTSAPFSGVGVQGYAQALQASIEAGELPQGLARCCLDHAHNDLFQILATRGLLGALSWLLVLGIPFTQFLRYARHENDRVASLARVGAMVPLAYLIFGLTEATLERGIYITFYLLSVTLVTHLLFRALDESLTRTRSQRLSATVITYNEADNIGPCLESLKGLADEIIVVDSGSTDDTVAIARQYTDRITVTDWPGFGPQKQRALEQATGEWVLSIDADERITPYLAREINHRLAGEPNADAFKLRWAVTIYGKRLDFGRSARAPLRVFRREGSAFSSAQVHEAILLPDGARIRTLRGRLTHYTHRDYGHALAKSAQYSWLSAQQKAEKGKRTWTLLYPTLRAITTFIQVYILRLGFLDGPVGYLMAVTYAQTSFNTYAGLWTLGRETSADNDSGIQDGTNE</sequence>
<dbReference type="Gene3D" id="3.90.550.10">
    <property type="entry name" value="Spore Coat Polysaccharide Biosynthesis Protein SpsA, Chain A"/>
    <property type="match status" value="1"/>
</dbReference>
<comment type="caution">
    <text evidence="9">The sequence shown here is derived from an EMBL/GenBank/DDBJ whole genome shotgun (WGS) entry which is preliminary data.</text>
</comment>
<dbReference type="PANTHER" id="PTHR43630">
    <property type="entry name" value="POLY-BETA-1,6-N-ACETYL-D-GLUCOSAMINE SYNTHASE"/>
    <property type="match status" value="1"/>
</dbReference>
<dbReference type="InterPro" id="IPR029044">
    <property type="entry name" value="Nucleotide-diphossugar_trans"/>
</dbReference>
<feature type="transmembrane region" description="Helical" evidence="6">
    <location>
        <begin position="312"/>
        <end position="330"/>
    </location>
</feature>
<keyword evidence="2 6" id="KW-0812">Transmembrane</keyword>
<evidence type="ECO:0000256" key="1">
    <source>
        <dbReference type="ARBA" id="ARBA00004141"/>
    </source>
</evidence>
<keyword evidence="4 6" id="KW-0472">Membrane</keyword>
<accession>A0A9X5B5H2</accession>
<gene>
    <name evidence="9" type="ORF">GLW01_05200</name>
</gene>
<feature type="domain" description="Glycosyltransferase 2-like" evidence="7">
    <location>
        <begin position="372"/>
        <end position="459"/>
    </location>
</feature>
<protein>
    <submittedName>
        <fullName evidence="9">Glycosyltransferase</fullName>
    </submittedName>
</protein>